<dbReference type="OMA" id="ITIQYTH"/>
<dbReference type="PROSITE" id="PS50835">
    <property type="entry name" value="IG_LIKE"/>
    <property type="match status" value="2"/>
</dbReference>
<keyword evidence="3" id="KW-0812">Transmembrane</keyword>
<dbReference type="GO" id="GO:0007166">
    <property type="term" value="P:cell surface receptor signaling pathway"/>
    <property type="evidence" value="ECO:0007669"/>
    <property type="project" value="TreeGrafter"/>
</dbReference>
<dbReference type="Ensembl" id="ENSENLT00000049263.1">
    <property type="protein sequence ID" value="ENSENLP00000048116.1"/>
    <property type="gene ID" value="ENSENLG00000020297.1"/>
</dbReference>
<organism evidence="5 6">
    <name type="scientific">Echeneis naucrates</name>
    <name type="common">Live sharksucker</name>
    <dbReference type="NCBI Taxonomy" id="173247"/>
    <lineage>
        <taxon>Eukaryota</taxon>
        <taxon>Metazoa</taxon>
        <taxon>Chordata</taxon>
        <taxon>Craniata</taxon>
        <taxon>Vertebrata</taxon>
        <taxon>Euteleostomi</taxon>
        <taxon>Actinopterygii</taxon>
        <taxon>Neopterygii</taxon>
        <taxon>Teleostei</taxon>
        <taxon>Neoteleostei</taxon>
        <taxon>Acanthomorphata</taxon>
        <taxon>Carangaria</taxon>
        <taxon>Carangiformes</taxon>
        <taxon>Echeneidae</taxon>
        <taxon>Echeneis</taxon>
    </lineage>
</organism>
<keyword evidence="3" id="KW-1133">Transmembrane helix</keyword>
<dbReference type="GO" id="GO:0009897">
    <property type="term" value="C:external side of plasma membrane"/>
    <property type="evidence" value="ECO:0007669"/>
    <property type="project" value="TreeGrafter"/>
</dbReference>
<keyword evidence="6" id="KW-1185">Reference proteome</keyword>
<evidence type="ECO:0000256" key="3">
    <source>
        <dbReference type="SAM" id="Phobius"/>
    </source>
</evidence>
<keyword evidence="1" id="KW-0732">Signal</keyword>
<dbReference type="InterPro" id="IPR007110">
    <property type="entry name" value="Ig-like_dom"/>
</dbReference>
<dbReference type="InterPro" id="IPR036179">
    <property type="entry name" value="Ig-like_dom_sf"/>
</dbReference>
<reference evidence="5" key="3">
    <citation type="submission" date="2025-09" db="UniProtKB">
        <authorList>
            <consortium name="Ensembl"/>
        </authorList>
    </citation>
    <scope>IDENTIFICATION</scope>
</reference>
<evidence type="ECO:0000313" key="5">
    <source>
        <dbReference type="Ensembl" id="ENSENLP00000048116.1"/>
    </source>
</evidence>
<dbReference type="SMART" id="SM00408">
    <property type="entry name" value="IGc2"/>
    <property type="match status" value="1"/>
</dbReference>
<feature type="domain" description="Ig-like" evidence="4">
    <location>
        <begin position="210"/>
        <end position="292"/>
    </location>
</feature>
<dbReference type="GO" id="GO:0004888">
    <property type="term" value="F:transmembrane signaling receptor activity"/>
    <property type="evidence" value="ECO:0007669"/>
    <property type="project" value="TreeGrafter"/>
</dbReference>
<evidence type="ECO:0000256" key="2">
    <source>
        <dbReference type="ARBA" id="ARBA00023157"/>
    </source>
</evidence>
<accession>A0A665WVY1</accession>
<reference evidence="5" key="1">
    <citation type="submission" date="2021-04" db="EMBL/GenBank/DDBJ databases">
        <authorList>
            <consortium name="Wellcome Sanger Institute Data Sharing"/>
        </authorList>
    </citation>
    <scope>NUCLEOTIDE SEQUENCE [LARGE SCALE GENOMIC DNA]</scope>
</reference>
<dbReference type="GO" id="GO:0006955">
    <property type="term" value="P:immune response"/>
    <property type="evidence" value="ECO:0007669"/>
    <property type="project" value="TreeGrafter"/>
</dbReference>
<dbReference type="InterPro" id="IPR003598">
    <property type="entry name" value="Ig_sub2"/>
</dbReference>
<protein>
    <recommendedName>
        <fullName evidence="4">Ig-like domain-containing protein</fullName>
    </recommendedName>
</protein>
<dbReference type="SMART" id="SM00409">
    <property type="entry name" value="IG"/>
    <property type="match status" value="2"/>
</dbReference>
<dbReference type="PANTHER" id="PTHR11481:SF64">
    <property type="entry name" value="FC RECEPTOR-LIKE PROTEIN 4"/>
    <property type="match status" value="1"/>
</dbReference>
<name>A0A665WVY1_ECHNA</name>
<dbReference type="AlphaFoldDB" id="A0A665WVY1"/>
<dbReference type="Proteomes" id="UP000472264">
    <property type="component" value="Chromosome 18"/>
</dbReference>
<proteinExistence type="predicted"/>
<evidence type="ECO:0000259" key="4">
    <source>
        <dbReference type="PROSITE" id="PS50835"/>
    </source>
</evidence>
<feature type="domain" description="Ig-like" evidence="4">
    <location>
        <begin position="22"/>
        <end position="99"/>
    </location>
</feature>
<sequence length="332" mass="36496">MKSSTHDTTNWSNSVKVTVHEPGSVLTVSPSWLSPGASVTLKCEVEHSSAGWRFFWYQAVPDGSGSYSYELLPGSSNGTEQDSYIIHGQTHTAGYVCEAGRGDPEFYTQRSQPKFVWSGELRPSASLTVRPDSVQHFIYDPISLTCEGNSTEWKVKMFPDRGVVSRCSSWGMMTKSTCTVKSLRQSADAVYWCESASGEFSNAVNITAGTDIVLVSPVHRVAEGESVTLGCRLKTGSFLSNVLFYKNDKLIQNDSKHELTIPAVSKSHEGFYTCERTQGFADKSLKALTSLSGSYLFPVLLIVGVVCGLLIIVLLLFGHFRKTKGEIFSFLY</sequence>
<dbReference type="Gene3D" id="2.60.40.10">
    <property type="entry name" value="Immunoglobulins"/>
    <property type="match status" value="3"/>
</dbReference>
<dbReference type="InterPro" id="IPR050488">
    <property type="entry name" value="Ig_Fc_receptor"/>
</dbReference>
<evidence type="ECO:0000256" key="1">
    <source>
        <dbReference type="ARBA" id="ARBA00022729"/>
    </source>
</evidence>
<evidence type="ECO:0000313" key="6">
    <source>
        <dbReference type="Proteomes" id="UP000472264"/>
    </source>
</evidence>
<keyword evidence="3" id="KW-0472">Membrane</keyword>
<dbReference type="InterPro" id="IPR013783">
    <property type="entry name" value="Ig-like_fold"/>
</dbReference>
<dbReference type="SUPFAM" id="SSF48726">
    <property type="entry name" value="Immunoglobulin"/>
    <property type="match status" value="2"/>
</dbReference>
<dbReference type="InterPro" id="IPR003599">
    <property type="entry name" value="Ig_sub"/>
</dbReference>
<keyword evidence="2" id="KW-1015">Disulfide bond</keyword>
<dbReference type="InParanoid" id="A0A665WVY1"/>
<dbReference type="PANTHER" id="PTHR11481">
    <property type="entry name" value="IMMUNOGLOBULIN FC RECEPTOR"/>
    <property type="match status" value="1"/>
</dbReference>
<feature type="transmembrane region" description="Helical" evidence="3">
    <location>
        <begin position="295"/>
        <end position="317"/>
    </location>
</feature>
<dbReference type="Pfam" id="PF13895">
    <property type="entry name" value="Ig_2"/>
    <property type="match status" value="1"/>
</dbReference>
<reference evidence="5" key="2">
    <citation type="submission" date="2025-08" db="UniProtKB">
        <authorList>
            <consortium name="Ensembl"/>
        </authorList>
    </citation>
    <scope>IDENTIFICATION</scope>
</reference>